<name>A0AAW1QZA6_9CHLO</name>
<feature type="region of interest" description="Disordered" evidence="1">
    <location>
        <begin position="25"/>
        <end position="300"/>
    </location>
</feature>
<sequence length="438" mass="45815">MQQHYCIGEHTGSQRWALGSAWGASISPREHSSVEGAKGIAAKAADRAPDGADGAGKEAEAGRATENGGKGRRGEERQRSKERRERRRREEKEASRDRSRARGDIDGAGISKPGQAAGDAAGKERSKGRDKDKDKKKDKDKDRERERGRKDKHKKRSRSGPLRSYGSALRAVPVGPPGEPWGGPRAVSPPFGALPQFRGRSPPSMREVVQIGGADAGAGASAPAPARDDEWTAKSGWDALTPAAQARGAAGLRSPFTAPPAEPDSRSAPPAAPSTAVAAGQRPTAAPTENGVSERGSGGPGVTVSELAAAAAAALAAAAAAAQHGGGGDAKEVMAAVRAGLARLVEAVGPDQEVWYYLDPQSETQGPCSLTQFRGWVRNLRADARFKAQLEEFSNVSVWKEHMPFRVKLAVLLDIAARSSPSPPYTPPTDAPASPALA</sequence>
<dbReference type="Gene3D" id="3.30.1490.40">
    <property type="match status" value="1"/>
</dbReference>
<dbReference type="AlphaFoldDB" id="A0AAW1QZA6"/>
<accession>A0AAW1QZA6</accession>
<dbReference type="SUPFAM" id="SSF55277">
    <property type="entry name" value="GYF domain"/>
    <property type="match status" value="1"/>
</dbReference>
<proteinExistence type="predicted"/>
<dbReference type="Proteomes" id="UP001445335">
    <property type="component" value="Unassembled WGS sequence"/>
</dbReference>
<evidence type="ECO:0000313" key="2">
    <source>
        <dbReference type="EMBL" id="KAK9826844.1"/>
    </source>
</evidence>
<evidence type="ECO:0000313" key="3">
    <source>
        <dbReference type="Proteomes" id="UP001445335"/>
    </source>
</evidence>
<feature type="compositionally biased region" description="Basic and acidic residues" evidence="1">
    <location>
        <begin position="121"/>
        <end position="149"/>
    </location>
</feature>
<organism evidence="2 3">
    <name type="scientific">Elliptochloris bilobata</name>
    <dbReference type="NCBI Taxonomy" id="381761"/>
    <lineage>
        <taxon>Eukaryota</taxon>
        <taxon>Viridiplantae</taxon>
        <taxon>Chlorophyta</taxon>
        <taxon>core chlorophytes</taxon>
        <taxon>Trebouxiophyceae</taxon>
        <taxon>Trebouxiophyceae incertae sedis</taxon>
        <taxon>Elliptochloris clade</taxon>
        <taxon>Elliptochloris</taxon>
    </lineage>
</organism>
<feature type="compositionally biased region" description="Pro residues" evidence="1">
    <location>
        <begin position="421"/>
        <end position="430"/>
    </location>
</feature>
<evidence type="ECO:0000256" key="1">
    <source>
        <dbReference type="SAM" id="MobiDB-lite"/>
    </source>
</evidence>
<gene>
    <name evidence="2" type="ORF">WJX81_006851</name>
</gene>
<protein>
    <recommendedName>
        <fullName evidence="4">GYF domain-containing protein</fullName>
    </recommendedName>
</protein>
<feature type="compositionally biased region" description="Basic and acidic residues" evidence="1">
    <location>
        <begin position="72"/>
        <end position="105"/>
    </location>
</feature>
<comment type="caution">
    <text evidence="2">The sequence shown here is derived from an EMBL/GenBank/DDBJ whole genome shotgun (WGS) entry which is preliminary data.</text>
</comment>
<feature type="compositionally biased region" description="Low complexity" evidence="1">
    <location>
        <begin position="266"/>
        <end position="279"/>
    </location>
</feature>
<evidence type="ECO:0008006" key="4">
    <source>
        <dbReference type="Google" id="ProtNLM"/>
    </source>
</evidence>
<dbReference type="EMBL" id="JALJOU010000062">
    <property type="protein sequence ID" value="KAK9826844.1"/>
    <property type="molecule type" value="Genomic_DNA"/>
</dbReference>
<reference evidence="2 3" key="1">
    <citation type="journal article" date="2024" name="Nat. Commun.">
        <title>Phylogenomics reveals the evolutionary origins of lichenization in chlorophyte algae.</title>
        <authorList>
            <person name="Puginier C."/>
            <person name="Libourel C."/>
            <person name="Otte J."/>
            <person name="Skaloud P."/>
            <person name="Haon M."/>
            <person name="Grisel S."/>
            <person name="Petersen M."/>
            <person name="Berrin J.G."/>
            <person name="Delaux P.M."/>
            <person name="Dal Grande F."/>
            <person name="Keller J."/>
        </authorList>
    </citation>
    <scope>NUCLEOTIDE SEQUENCE [LARGE SCALE GENOMIC DNA]</scope>
    <source>
        <strain evidence="2 3">SAG 245.80</strain>
    </source>
</reference>
<feature type="compositionally biased region" description="Basic and acidic residues" evidence="1">
    <location>
        <begin position="44"/>
        <end position="63"/>
    </location>
</feature>
<feature type="region of interest" description="Disordered" evidence="1">
    <location>
        <begin position="418"/>
        <end position="438"/>
    </location>
</feature>
<keyword evidence="3" id="KW-1185">Reference proteome</keyword>
<dbReference type="InterPro" id="IPR035445">
    <property type="entry name" value="GYF-like_dom_sf"/>
</dbReference>